<dbReference type="Gene3D" id="3.40.50.10790">
    <property type="entry name" value="S-adenosyl-l-methionine hydroxide adenosyltransferase, N-terminal"/>
    <property type="match status" value="1"/>
</dbReference>
<dbReference type="EMBL" id="BAAANN010000041">
    <property type="protein sequence ID" value="GAA1985082.1"/>
    <property type="molecule type" value="Genomic_DNA"/>
</dbReference>
<comment type="similarity">
    <text evidence="2">Belongs to the SAM hydrolase / SAM-dependent halogenase family.</text>
</comment>
<evidence type="ECO:0000256" key="2">
    <source>
        <dbReference type="ARBA" id="ARBA00024035"/>
    </source>
</evidence>
<dbReference type="PANTHER" id="PTHR35092:SF1">
    <property type="entry name" value="CHLORINASE MJ1651"/>
    <property type="match status" value="1"/>
</dbReference>
<dbReference type="InterPro" id="IPR023228">
    <property type="entry name" value="SAM_OH_AdoTrfase_N_sf"/>
</dbReference>
<dbReference type="Pfam" id="PF20257">
    <property type="entry name" value="SAM_HAT_C"/>
    <property type="match status" value="1"/>
</dbReference>
<dbReference type="Gene3D" id="2.40.30.90">
    <property type="entry name" value="Bacterial fluorinating enzyme like"/>
    <property type="match status" value="1"/>
</dbReference>
<evidence type="ECO:0000259" key="3">
    <source>
        <dbReference type="Pfam" id="PF01887"/>
    </source>
</evidence>
<comment type="caution">
    <text evidence="5">The sequence shown here is derived from an EMBL/GenBank/DDBJ whole genome shotgun (WGS) entry which is preliminary data.</text>
</comment>
<reference evidence="5 6" key="1">
    <citation type="journal article" date="2019" name="Int. J. Syst. Evol. Microbiol.">
        <title>The Global Catalogue of Microorganisms (GCM) 10K type strain sequencing project: providing services to taxonomists for standard genome sequencing and annotation.</title>
        <authorList>
            <consortium name="The Broad Institute Genomics Platform"/>
            <consortium name="The Broad Institute Genome Sequencing Center for Infectious Disease"/>
            <person name="Wu L."/>
            <person name="Ma J."/>
        </authorList>
    </citation>
    <scope>NUCLEOTIDE SEQUENCE [LARGE SCALE GENOMIC DNA]</scope>
    <source>
        <strain evidence="5 6">JCM 14545</strain>
    </source>
</reference>
<dbReference type="InterPro" id="IPR046470">
    <property type="entry name" value="SAM_HAT_C"/>
</dbReference>
<accession>A0ABN2SDZ9</accession>
<sequence>MGSAWISFTTDYGLDDGFVAACHGVIARIAPRVRVIDVTHAVPAQRIRHGASVLAQTVPYLPEAVHVAVVDPGVGTARRGVVVVAERGLLAGPDNGLLVPAAEALGGVVAAYELVAPEYRLPAVSATFHGRDVFAPAAAHLSLGVTPPEFGPPVTELVRLPEPVVRVRPGELVSEVLVIDRFGNVQLAATSADLHAAGIGDRAAVEGMDVPLGRTFGDVRAGEALLYTDSGGRLAVAVNGGSAAAALALSEDQEVTITSSPFAS</sequence>
<dbReference type="PIRSF" id="PIRSF006779">
    <property type="entry name" value="UCP006779"/>
    <property type="match status" value="1"/>
</dbReference>
<keyword evidence="6" id="KW-1185">Reference proteome</keyword>
<gene>
    <name evidence="5" type="ORF">GCM10009754_73320</name>
</gene>
<evidence type="ECO:0000313" key="5">
    <source>
        <dbReference type="EMBL" id="GAA1985082.1"/>
    </source>
</evidence>
<dbReference type="PANTHER" id="PTHR35092">
    <property type="entry name" value="CHLORINASE MJ1651"/>
    <property type="match status" value="1"/>
</dbReference>
<evidence type="ECO:0000259" key="4">
    <source>
        <dbReference type="Pfam" id="PF20257"/>
    </source>
</evidence>
<name>A0ABN2SDZ9_9PSEU</name>
<dbReference type="Proteomes" id="UP001501116">
    <property type="component" value="Unassembled WGS sequence"/>
</dbReference>
<organism evidence="5 6">
    <name type="scientific">Amycolatopsis minnesotensis</name>
    <dbReference type="NCBI Taxonomy" id="337894"/>
    <lineage>
        <taxon>Bacteria</taxon>
        <taxon>Bacillati</taxon>
        <taxon>Actinomycetota</taxon>
        <taxon>Actinomycetes</taxon>
        <taxon>Pseudonocardiales</taxon>
        <taxon>Pseudonocardiaceae</taxon>
        <taxon>Amycolatopsis</taxon>
    </lineage>
</organism>
<dbReference type="SUPFAM" id="SSF101852">
    <property type="entry name" value="Bacterial fluorinating enzyme, C-terminal domain"/>
    <property type="match status" value="1"/>
</dbReference>
<dbReference type="RefSeq" id="WP_344429574.1">
    <property type="nucleotide sequence ID" value="NZ_BAAANN010000041.1"/>
</dbReference>
<dbReference type="Pfam" id="PF01887">
    <property type="entry name" value="SAM_HAT_N"/>
    <property type="match status" value="1"/>
</dbReference>
<dbReference type="InterPro" id="IPR023227">
    <property type="entry name" value="SAM_OH_AdoTrfase_C_sf"/>
</dbReference>
<proteinExistence type="inferred from homology"/>
<protein>
    <submittedName>
        <fullName evidence="5">SAM-dependent chlorinase/fluorinase</fullName>
    </submittedName>
</protein>
<evidence type="ECO:0000256" key="1">
    <source>
        <dbReference type="ARBA" id="ARBA00022691"/>
    </source>
</evidence>
<feature type="domain" description="S-adenosyl-l-methionine hydroxide adenosyltransferase N-terminal" evidence="3">
    <location>
        <begin position="6"/>
        <end position="151"/>
    </location>
</feature>
<keyword evidence="1" id="KW-0949">S-adenosyl-L-methionine</keyword>
<dbReference type="InterPro" id="IPR046469">
    <property type="entry name" value="SAM_HAT_N"/>
</dbReference>
<dbReference type="SUPFAM" id="SSF102522">
    <property type="entry name" value="Bacterial fluorinating enzyme, N-terminal domain"/>
    <property type="match status" value="1"/>
</dbReference>
<evidence type="ECO:0000313" key="6">
    <source>
        <dbReference type="Proteomes" id="UP001501116"/>
    </source>
</evidence>
<feature type="domain" description="S-adenosyl-l-methionine hydroxide adenosyltransferase C-terminal" evidence="4">
    <location>
        <begin position="175"/>
        <end position="256"/>
    </location>
</feature>
<dbReference type="InterPro" id="IPR002747">
    <property type="entry name" value="SAM_OH_AdoTrfase"/>
</dbReference>